<dbReference type="PANTHER" id="PTHR43384">
    <property type="entry name" value="SEPTUM SITE-DETERMINING PROTEIN MIND HOMOLOG, CHLOROPLASTIC-RELATED"/>
    <property type="match status" value="1"/>
</dbReference>
<evidence type="ECO:0000256" key="1">
    <source>
        <dbReference type="ARBA" id="ARBA00022741"/>
    </source>
</evidence>
<evidence type="ECO:0000313" key="4">
    <source>
        <dbReference type="EMBL" id="SFV80493.1"/>
    </source>
</evidence>
<dbReference type="PANTHER" id="PTHR43384:SF6">
    <property type="entry name" value="SEPTUM SITE-DETERMINING PROTEIN MIND HOMOLOG, CHLOROPLASTIC"/>
    <property type="match status" value="1"/>
</dbReference>
<dbReference type="InterPro" id="IPR002586">
    <property type="entry name" value="CobQ/CobB/MinD/ParA_Nub-bd_dom"/>
</dbReference>
<reference evidence="4" key="1">
    <citation type="submission" date="2016-10" db="EMBL/GenBank/DDBJ databases">
        <authorList>
            <person name="de Groot N.N."/>
        </authorList>
    </citation>
    <scope>NUCLEOTIDE SEQUENCE</scope>
</reference>
<gene>
    <name evidence="4" type="ORF">MNB_SUP05-13-630</name>
</gene>
<dbReference type="EMBL" id="FPHU01000084">
    <property type="protein sequence ID" value="SFV80493.1"/>
    <property type="molecule type" value="Genomic_DNA"/>
</dbReference>
<dbReference type="GO" id="GO:0016887">
    <property type="term" value="F:ATP hydrolysis activity"/>
    <property type="evidence" value="ECO:0007669"/>
    <property type="project" value="TreeGrafter"/>
</dbReference>
<dbReference type="InterPro" id="IPR027417">
    <property type="entry name" value="P-loop_NTPase"/>
</dbReference>
<keyword evidence="2" id="KW-0067">ATP-binding</keyword>
<organism evidence="4">
    <name type="scientific">hydrothermal vent metagenome</name>
    <dbReference type="NCBI Taxonomy" id="652676"/>
    <lineage>
        <taxon>unclassified sequences</taxon>
        <taxon>metagenomes</taxon>
        <taxon>ecological metagenomes</taxon>
    </lineage>
</organism>
<dbReference type="GO" id="GO:0009898">
    <property type="term" value="C:cytoplasmic side of plasma membrane"/>
    <property type="evidence" value="ECO:0007669"/>
    <property type="project" value="TreeGrafter"/>
</dbReference>
<dbReference type="Gene3D" id="3.40.50.300">
    <property type="entry name" value="P-loop containing nucleotide triphosphate hydrolases"/>
    <property type="match status" value="1"/>
</dbReference>
<keyword evidence="1" id="KW-0547">Nucleotide-binding</keyword>
<evidence type="ECO:0000259" key="3">
    <source>
        <dbReference type="Pfam" id="PF01656"/>
    </source>
</evidence>
<dbReference type="AlphaFoldDB" id="A0A1W1DGX2"/>
<dbReference type="GO" id="GO:0005524">
    <property type="term" value="F:ATP binding"/>
    <property type="evidence" value="ECO:0007669"/>
    <property type="project" value="UniProtKB-KW"/>
</dbReference>
<evidence type="ECO:0000256" key="2">
    <source>
        <dbReference type="ARBA" id="ARBA00022840"/>
    </source>
</evidence>
<accession>A0A1W1DGX2</accession>
<protein>
    <submittedName>
        <fullName evidence="4">CO dehydrogenase accessory protein CooC (Nickel insertion)</fullName>
    </submittedName>
</protein>
<dbReference type="GO" id="GO:0005829">
    <property type="term" value="C:cytosol"/>
    <property type="evidence" value="ECO:0007669"/>
    <property type="project" value="TreeGrafter"/>
</dbReference>
<dbReference type="Pfam" id="PF01656">
    <property type="entry name" value="CbiA"/>
    <property type="match status" value="1"/>
</dbReference>
<dbReference type="SUPFAM" id="SSF52540">
    <property type="entry name" value="P-loop containing nucleoside triphosphate hydrolases"/>
    <property type="match status" value="1"/>
</dbReference>
<proteinExistence type="predicted"/>
<dbReference type="InterPro" id="IPR050625">
    <property type="entry name" value="ParA/MinD_ATPase"/>
</dbReference>
<name>A0A1W1DGX2_9ZZZZ</name>
<feature type="domain" description="CobQ/CobB/MinD/ParA nucleotide binding" evidence="3">
    <location>
        <begin position="4"/>
        <end position="232"/>
    </location>
</feature>
<dbReference type="PIRSF" id="PIRSF005647">
    <property type="entry name" value="CooC"/>
    <property type="match status" value="1"/>
</dbReference>
<sequence length="293" mass="31230">MKIATVGKGGSGKTTIAGTLARLLAGDGHKVLAIDGDPNPNLALTLGMARDEADKINYIPPSIMEMKKDSDGNLKLSMTISEEELIGTYAANAPENIDLIVMGKPADGSAGSGCMCASHRAVRGVITEMSAYGEFTVTDMEAGLEHLKRGTAANVDTMLVVVEPYYRSLEAGARTASLSHELEIPNVFIVANKVKTQADQAAIDQFCEQHDLPILGYVPLEEQFIEAERQAKAPIDFDPNCAGAKAIYEIALKLAELDTEKRSLRPLPDKANAYAKGYADAQAASATDSTKEK</sequence>
<dbReference type="GO" id="GO:0051782">
    <property type="term" value="P:negative regulation of cell division"/>
    <property type="evidence" value="ECO:0007669"/>
    <property type="project" value="TreeGrafter"/>
</dbReference>
<dbReference type="InterPro" id="IPR014433">
    <property type="entry name" value="CooC"/>
</dbReference>